<dbReference type="AlphaFoldDB" id="A0A1R4HC36"/>
<organism evidence="2 3">
    <name type="scientific">Crenothrix polyspora</name>
    <dbReference type="NCBI Taxonomy" id="360316"/>
    <lineage>
        <taxon>Bacteria</taxon>
        <taxon>Pseudomonadati</taxon>
        <taxon>Pseudomonadota</taxon>
        <taxon>Gammaproteobacteria</taxon>
        <taxon>Methylococcales</taxon>
        <taxon>Crenotrichaceae</taxon>
        <taxon>Crenothrix</taxon>
    </lineage>
</organism>
<evidence type="ECO:0000259" key="1">
    <source>
        <dbReference type="SMART" id="SM00966"/>
    </source>
</evidence>
<dbReference type="SUPFAM" id="SSF89447">
    <property type="entry name" value="AbrB/MazE/MraZ-like"/>
    <property type="match status" value="1"/>
</dbReference>
<name>A0A1R4HC36_9GAMM</name>
<gene>
    <name evidence="2" type="primary">pemI</name>
    <name evidence="2" type="ORF">CRENPOLYSF1_430105</name>
</gene>
<sequence>MPTATLRTVGGSVVMAIPKRLLELVQLQAGSKVEIHVEQGRLVVIPQTKKRYTLAELVAQCDPSIPLSTDEQDWLDSSACGLEYGAEKH</sequence>
<dbReference type="Proteomes" id="UP000195667">
    <property type="component" value="Unassembled WGS sequence"/>
</dbReference>
<dbReference type="Gene3D" id="2.10.260.10">
    <property type="match status" value="1"/>
</dbReference>
<dbReference type="OrthoDB" id="9795766at2"/>
<feature type="domain" description="SpoVT-AbrB" evidence="1">
    <location>
        <begin position="7"/>
        <end position="52"/>
    </location>
</feature>
<accession>A0A1R4HC36</accession>
<dbReference type="InterPro" id="IPR037914">
    <property type="entry name" value="SpoVT-AbrB_sf"/>
</dbReference>
<evidence type="ECO:0000313" key="2">
    <source>
        <dbReference type="EMBL" id="SJM93440.1"/>
    </source>
</evidence>
<reference evidence="3" key="1">
    <citation type="submission" date="2017-02" db="EMBL/GenBank/DDBJ databases">
        <authorList>
            <person name="Daims H."/>
        </authorList>
    </citation>
    <scope>NUCLEOTIDE SEQUENCE [LARGE SCALE GENOMIC DNA]</scope>
</reference>
<proteinExistence type="predicted"/>
<dbReference type="RefSeq" id="WP_087143839.1">
    <property type="nucleotide sequence ID" value="NZ_FUKI01000119.1"/>
</dbReference>
<dbReference type="SMART" id="SM00966">
    <property type="entry name" value="SpoVT_AbrB"/>
    <property type="match status" value="1"/>
</dbReference>
<keyword evidence="3" id="KW-1185">Reference proteome</keyword>
<protein>
    <submittedName>
        <fullName evidence="2">Antitoxin PemI</fullName>
    </submittedName>
</protein>
<evidence type="ECO:0000313" key="3">
    <source>
        <dbReference type="Proteomes" id="UP000195667"/>
    </source>
</evidence>
<dbReference type="InterPro" id="IPR007159">
    <property type="entry name" value="SpoVT-AbrB_dom"/>
</dbReference>
<dbReference type="GO" id="GO:0003677">
    <property type="term" value="F:DNA binding"/>
    <property type="evidence" value="ECO:0007669"/>
    <property type="project" value="InterPro"/>
</dbReference>
<dbReference type="EMBL" id="FUKI01000119">
    <property type="protein sequence ID" value="SJM93440.1"/>
    <property type="molecule type" value="Genomic_DNA"/>
</dbReference>
<dbReference type="Pfam" id="PF04014">
    <property type="entry name" value="MazE_antitoxin"/>
    <property type="match status" value="1"/>
</dbReference>